<protein>
    <submittedName>
        <fullName evidence="6">ABC transporter substrate-binding protein</fullName>
    </submittedName>
</protein>
<dbReference type="PANTHER" id="PTHR30024">
    <property type="entry name" value="ALIPHATIC SULFONATES-BINDING PROTEIN-RELATED"/>
    <property type="match status" value="1"/>
</dbReference>
<reference evidence="6 7" key="1">
    <citation type="submission" date="2024-05" db="EMBL/GenBank/DDBJ databases">
        <title>Halomonas sp. SSM6 16S ribosomal RNA gene Genome sequencing and assembly.</title>
        <authorList>
            <person name="Yook S."/>
        </authorList>
    </citation>
    <scope>NUCLEOTIDE SEQUENCE [LARGE SCALE GENOMIC DNA]</scope>
    <source>
        <strain evidence="6 7">SSM6</strain>
    </source>
</reference>
<comment type="caution">
    <text evidence="6">The sequence shown here is derived from an EMBL/GenBank/DDBJ whole genome shotgun (WGS) entry which is preliminary data.</text>
</comment>
<gene>
    <name evidence="6" type="ORF">ABE960_11710</name>
</gene>
<keyword evidence="3" id="KW-0732">Signal</keyword>
<evidence type="ECO:0000259" key="5">
    <source>
        <dbReference type="Pfam" id="PF09084"/>
    </source>
</evidence>
<comment type="similarity">
    <text evidence="2">Belongs to the bacterial solute-binding protein SsuA/TauA family.</text>
</comment>
<evidence type="ECO:0000256" key="4">
    <source>
        <dbReference type="SAM" id="MobiDB-lite"/>
    </source>
</evidence>
<sequence length="356" mass="39697">MNKHGLGWRGLSWCLLLLLFLSFVACRDAAVSSINVRLACVNYPFDLPTLVAEQKGIFERDGLNVEVTRHDEERFVLEALKEGRADFALMSLSTLVLEQLSAIGPERPEDPVILASLIYSHELNQVLVKASGAIREPSDMEGRRVGLGEGSGAEYFWWLYALHHGIDTSRVSLVDVPHDAQPDVLLNGEVQALVTLDAERYRIANYPEGKLEVLAGNPLYADNWVLVTTRDTATRRQDISRRVLQAYHEAIEDIQITPNDARKMYLASVALDPGASDNKLQLPPFGMNLDWSLLFNTQQLLRWTVNSEGGRHEPQSVLNWIESAPLRDLMPSHVGIPPPLHHASVEDASAEEARTP</sequence>
<evidence type="ECO:0000313" key="6">
    <source>
        <dbReference type="EMBL" id="MEQ6918187.1"/>
    </source>
</evidence>
<evidence type="ECO:0000256" key="1">
    <source>
        <dbReference type="ARBA" id="ARBA00004418"/>
    </source>
</evidence>
<feature type="domain" description="SsuA/THI5-like" evidence="5">
    <location>
        <begin position="48"/>
        <end position="261"/>
    </location>
</feature>
<proteinExistence type="inferred from homology"/>
<evidence type="ECO:0000256" key="2">
    <source>
        <dbReference type="ARBA" id="ARBA00010742"/>
    </source>
</evidence>
<accession>A0ABV1NGM2</accession>
<evidence type="ECO:0000313" key="7">
    <source>
        <dbReference type="Proteomes" id="UP001442468"/>
    </source>
</evidence>
<dbReference type="PROSITE" id="PS51257">
    <property type="entry name" value="PROKAR_LIPOPROTEIN"/>
    <property type="match status" value="1"/>
</dbReference>
<dbReference type="EMBL" id="JBEGCJ010000005">
    <property type="protein sequence ID" value="MEQ6918187.1"/>
    <property type="molecule type" value="Genomic_DNA"/>
</dbReference>
<feature type="region of interest" description="Disordered" evidence="4">
    <location>
        <begin position="333"/>
        <end position="356"/>
    </location>
</feature>
<keyword evidence="7" id="KW-1185">Reference proteome</keyword>
<evidence type="ECO:0000256" key="3">
    <source>
        <dbReference type="ARBA" id="ARBA00022729"/>
    </source>
</evidence>
<name>A0ABV1NGM2_9GAMM</name>
<dbReference type="Proteomes" id="UP001442468">
    <property type="component" value="Unassembled WGS sequence"/>
</dbReference>
<dbReference type="Pfam" id="PF09084">
    <property type="entry name" value="NMT1"/>
    <property type="match status" value="1"/>
</dbReference>
<dbReference type="RefSeq" id="WP_349762462.1">
    <property type="nucleotide sequence ID" value="NZ_JBEGCJ010000005.1"/>
</dbReference>
<dbReference type="InterPro" id="IPR015168">
    <property type="entry name" value="SsuA/THI5"/>
</dbReference>
<dbReference type="SUPFAM" id="SSF53850">
    <property type="entry name" value="Periplasmic binding protein-like II"/>
    <property type="match status" value="1"/>
</dbReference>
<comment type="subcellular location">
    <subcellularLocation>
        <location evidence="1">Periplasm</location>
    </subcellularLocation>
</comment>
<organism evidence="6 7">
    <name type="scientific">Halomonas aquatica</name>
    <dbReference type="NCBI Taxonomy" id="3151123"/>
    <lineage>
        <taxon>Bacteria</taxon>
        <taxon>Pseudomonadati</taxon>
        <taxon>Pseudomonadota</taxon>
        <taxon>Gammaproteobacteria</taxon>
        <taxon>Oceanospirillales</taxon>
        <taxon>Halomonadaceae</taxon>
        <taxon>Halomonas</taxon>
    </lineage>
</organism>
<dbReference type="Gene3D" id="3.40.190.10">
    <property type="entry name" value="Periplasmic binding protein-like II"/>
    <property type="match status" value="2"/>
</dbReference>
<dbReference type="PANTHER" id="PTHR30024:SF47">
    <property type="entry name" value="TAURINE-BINDING PERIPLASMIC PROTEIN"/>
    <property type="match status" value="1"/>
</dbReference>